<keyword evidence="4" id="KW-1185">Reference proteome</keyword>
<dbReference type="GO" id="GO:0046872">
    <property type="term" value="F:metal ion binding"/>
    <property type="evidence" value="ECO:0007669"/>
    <property type="project" value="UniProtKB-KW"/>
</dbReference>
<evidence type="ECO:0000313" key="3">
    <source>
        <dbReference type="EMBL" id="KXB69207.1"/>
    </source>
</evidence>
<dbReference type="EMBL" id="LSDD01000030">
    <property type="protein sequence ID" value="KXB69207.1"/>
    <property type="molecule type" value="Genomic_DNA"/>
</dbReference>
<dbReference type="AlphaFoldDB" id="A0A134ANE1"/>
<dbReference type="Proteomes" id="UP000070483">
    <property type="component" value="Unassembled WGS sequence"/>
</dbReference>
<dbReference type="STRING" id="157687.HMPREF3180_00455"/>
<dbReference type="PATRIC" id="fig|157687.3.peg.456"/>
<dbReference type="SUPFAM" id="SSF55008">
    <property type="entry name" value="HMA, heavy metal-associated domain"/>
    <property type="match status" value="1"/>
</dbReference>
<protein>
    <submittedName>
        <fullName evidence="3">Heavy metal-associated domain protein</fullName>
    </submittedName>
</protein>
<dbReference type="PROSITE" id="PS01047">
    <property type="entry name" value="HMA_1"/>
    <property type="match status" value="1"/>
</dbReference>
<dbReference type="CDD" id="cd00371">
    <property type="entry name" value="HMA"/>
    <property type="match status" value="1"/>
</dbReference>
<dbReference type="InterPro" id="IPR017969">
    <property type="entry name" value="Heavy-metal-associated_CS"/>
</dbReference>
<dbReference type="InterPro" id="IPR006121">
    <property type="entry name" value="HMA_dom"/>
</dbReference>
<gene>
    <name evidence="3" type="ORF">HMPREF3180_00455</name>
</gene>
<sequence length="79" mass="8858">MEVFKMIKKLIEIEGLHCENCVKKVEEALYGLPEVENVEVNLSDKNAKVTLNEEVDDLLIADVVNAAGHYKVKDVTEIS</sequence>
<dbReference type="InterPro" id="IPR036163">
    <property type="entry name" value="HMA_dom_sf"/>
</dbReference>
<reference evidence="4" key="1">
    <citation type="submission" date="2016-01" db="EMBL/GenBank/DDBJ databases">
        <authorList>
            <person name="Mitreva M."/>
            <person name="Pepin K.H."/>
            <person name="Mihindukulasuriya K.A."/>
            <person name="Fulton R."/>
            <person name="Fronick C."/>
            <person name="O'Laughlin M."/>
            <person name="Miner T."/>
            <person name="Herter B."/>
            <person name="Rosa B.A."/>
            <person name="Cordes M."/>
            <person name="Tomlinson C."/>
            <person name="Wollam A."/>
            <person name="Palsikar V.B."/>
            <person name="Mardis E.R."/>
            <person name="Wilson R.K."/>
        </authorList>
    </citation>
    <scope>NUCLEOTIDE SEQUENCE [LARGE SCALE GENOMIC DNA]</scope>
    <source>
        <strain evidence="4">KA00185</strain>
    </source>
</reference>
<keyword evidence="1" id="KW-0479">Metal-binding</keyword>
<feature type="domain" description="HMA" evidence="2">
    <location>
        <begin position="7"/>
        <end position="72"/>
    </location>
</feature>
<comment type="caution">
    <text evidence="3">The sequence shown here is derived from an EMBL/GenBank/DDBJ whole genome shotgun (WGS) entry which is preliminary data.</text>
</comment>
<dbReference type="Gene3D" id="3.30.70.100">
    <property type="match status" value="1"/>
</dbReference>
<dbReference type="Pfam" id="PF00403">
    <property type="entry name" value="HMA"/>
    <property type="match status" value="1"/>
</dbReference>
<proteinExistence type="predicted"/>
<accession>A0A134ANE1</accession>
<evidence type="ECO:0000259" key="2">
    <source>
        <dbReference type="PROSITE" id="PS50846"/>
    </source>
</evidence>
<dbReference type="PROSITE" id="PS50846">
    <property type="entry name" value="HMA_2"/>
    <property type="match status" value="1"/>
</dbReference>
<evidence type="ECO:0000256" key="1">
    <source>
        <dbReference type="ARBA" id="ARBA00022723"/>
    </source>
</evidence>
<name>A0A134ANE1_9FUSO</name>
<evidence type="ECO:0000313" key="4">
    <source>
        <dbReference type="Proteomes" id="UP000070483"/>
    </source>
</evidence>
<organism evidence="3 4">
    <name type="scientific">Leptotrichia wadei</name>
    <dbReference type="NCBI Taxonomy" id="157687"/>
    <lineage>
        <taxon>Bacteria</taxon>
        <taxon>Fusobacteriati</taxon>
        <taxon>Fusobacteriota</taxon>
        <taxon>Fusobacteriia</taxon>
        <taxon>Fusobacteriales</taxon>
        <taxon>Leptotrichiaceae</taxon>
        <taxon>Leptotrichia</taxon>
    </lineage>
</organism>